<comment type="caution">
    <text evidence="8">The sequence shown here is derived from an EMBL/GenBank/DDBJ whole genome shotgun (WGS) entry which is preliminary data.</text>
</comment>
<dbReference type="GO" id="GO:0005886">
    <property type="term" value="C:plasma membrane"/>
    <property type="evidence" value="ECO:0007669"/>
    <property type="project" value="TreeGrafter"/>
</dbReference>
<evidence type="ECO:0000256" key="4">
    <source>
        <dbReference type="ARBA" id="ARBA00022967"/>
    </source>
</evidence>
<proteinExistence type="predicted"/>
<reference evidence="8" key="1">
    <citation type="submission" date="2010-07" db="EMBL/GenBank/DDBJ databases">
        <authorList>
            <consortium name="CONSOLIDER consortium CSD2007-00005"/>
            <person name="Guazzaroni M.-E."/>
            <person name="Richter M."/>
            <person name="Garcia-Salamanca A."/>
            <person name="Yarza P."/>
            <person name="Ferrer M."/>
        </authorList>
    </citation>
    <scope>NUCLEOTIDE SEQUENCE</scope>
</reference>
<dbReference type="EMBL" id="ADZX01000340">
    <property type="protein sequence ID" value="EFK97163.1"/>
    <property type="molecule type" value="Genomic_DNA"/>
</dbReference>
<evidence type="ECO:0000256" key="3">
    <source>
        <dbReference type="ARBA" id="ARBA00022692"/>
    </source>
</evidence>
<dbReference type="Pfam" id="PF02508">
    <property type="entry name" value="Rnf-Nqr"/>
    <property type="match status" value="1"/>
</dbReference>
<keyword evidence="3 7" id="KW-0812">Transmembrane</keyword>
<organism evidence="8">
    <name type="scientific">sediment metagenome</name>
    <dbReference type="NCBI Taxonomy" id="749907"/>
    <lineage>
        <taxon>unclassified sequences</taxon>
        <taxon>metagenomes</taxon>
        <taxon>ecological metagenomes</taxon>
    </lineage>
</organism>
<evidence type="ECO:0000256" key="5">
    <source>
        <dbReference type="ARBA" id="ARBA00022989"/>
    </source>
</evidence>
<evidence type="ECO:0000256" key="1">
    <source>
        <dbReference type="ARBA" id="ARBA00004127"/>
    </source>
</evidence>
<keyword evidence="5 7" id="KW-1133">Transmembrane helix</keyword>
<evidence type="ECO:0000256" key="6">
    <source>
        <dbReference type="ARBA" id="ARBA00023136"/>
    </source>
</evidence>
<dbReference type="PIRSF" id="PIRSF006102">
    <property type="entry name" value="NQR_DE"/>
    <property type="match status" value="1"/>
</dbReference>
<sequence>MVQVDPGTLFFAAIFTNNILLTNFLGLCPFLAISREIRSALGLGVAVVFVMTCTAVLNYLVYYYVLLPLNLDHFRYIVFIIIIAAFVQLVEMTVERYFPALYYILGIFLPLITVNCAILGASLFLIIREYSLLQSMAYGAGSGIGWMLAITAVGAIREKVQKSAKLPKGLEGPALTLIITGIMALAFTVFSGMIQIQ</sequence>
<feature type="transmembrane region" description="Helical" evidence="7">
    <location>
        <begin position="40"/>
        <end position="61"/>
    </location>
</feature>
<dbReference type="InterPro" id="IPR050133">
    <property type="entry name" value="NqrDE/RnfAE_oxidrdctase"/>
</dbReference>
<dbReference type="EC" id="1.6.5.-" evidence="8"/>
<keyword evidence="2" id="KW-0813">Transport</keyword>
<gene>
    <name evidence="8" type="primary">nqrE</name>
    <name evidence="8" type="ORF">LDC_0805</name>
</gene>
<keyword evidence="4" id="KW-1278">Translocase</keyword>
<dbReference type="GO" id="GO:0012505">
    <property type="term" value="C:endomembrane system"/>
    <property type="evidence" value="ECO:0007669"/>
    <property type="project" value="UniProtKB-SubCell"/>
</dbReference>
<dbReference type="PANTHER" id="PTHR30335:SF1">
    <property type="entry name" value="NA(+)-TRANSLOCATING NADH-QUINONE REDUCTASE SUBUNIT E"/>
    <property type="match status" value="1"/>
</dbReference>
<dbReference type="PANTHER" id="PTHR30335">
    <property type="entry name" value="INTEGRAL MEMBRANE PROTEIN OF SOXR-REDUCING COMPLEX"/>
    <property type="match status" value="1"/>
</dbReference>
<evidence type="ECO:0000256" key="2">
    <source>
        <dbReference type="ARBA" id="ARBA00022448"/>
    </source>
</evidence>
<keyword evidence="8" id="KW-0560">Oxidoreductase</keyword>
<evidence type="ECO:0000313" key="8">
    <source>
        <dbReference type="EMBL" id="EFK97163.1"/>
    </source>
</evidence>
<dbReference type="GO" id="GO:0016491">
    <property type="term" value="F:oxidoreductase activity"/>
    <property type="evidence" value="ECO:0007669"/>
    <property type="project" value="UniProtKB-KW"/>
</dbReference>
<name>D9PH08_9ZZZZ</name>
<feature type="transmembrane region" description="Helical" evidence="7">
    <location>
        <begin position="174"/>
        <end position="196"/>
    </location>
</feature>
<reference evidence="8" key="2">
    <citation type="journal article" date="2011" name="Microb. Ecol.">
        <title>Taxonomic and Functional Metagenomic Profiling of the Microbial Community in the Anoxic Sediment of a Sub-saline Shallow Lake (Laguna de Carrizo, Central Spain).</title>
        <authorList>
            <person name="Ferrer M."/>
            <person name="Guazzaroni M.E."/>
            <person name="Richter M."/>
            <person name="Garcia-Salamanca A."/>
            <person name="Yarza P."/>
            <person name="Suarez-Suarez A."/>
            <person name="Solano J."/>
            <person name="Alcaide M."/>
            <person name="van Dillewijn P."/>
            <person name="Molina-Henares M.A."/>
            <person name="Lopez-Cortes N."/>
            <person name="Al-Ramahi Y."/>
            <person name="Guerrero C."/>
            <person name="Acosta A."/>
            <person name="de Eugenio L.I."/>
            <person name="Martinez V."/>
            <person name="Marques S."/>
            <person name="Rojo F."/>
            <person name="Santero E."/>
            <person name="Genilloud O."/>
            <person name="Perez-Perez J."/>
            <person name="Rossello-Mora R."/>
            <person name="Ramos J.L."/>
        </authorList>
    </citation>
    <scope>NUCLEOTIDE SEQUENCE</scope>
</reference>
<accession>D9PH08</accession>
<comment type="subcellular location">
    <subcellularLocation>
        <location evidence="1">Endomembrane system</location>
        <topology evidence="1">Multi-pass membrane protein</topology>
    </subcellularLocation>
</comment>
<keyword evidence="6 7" id="KW-0472">Membrane</keyword>
<evidence type="ECO:0000256" key="7">
    <source>
        <dbReference type="SAM" id="Phobius"/>
    </source>
</evidence>
<dbReference type="InterPro" id="IPR003667">
    <property type="entry name" value="NqrDE/RnfAE"/>
</dbReference>
<feature type="transmembrane region" description="Helical" evidence="7">
    <location>
        <begin position="102"/>
        <end position="127"/>
    </location>
</feature>
<protein>
    <submittedName>
        <fullName evidence="8">Na(+)-translocating NADH-quinone reductase subunit E</fullName>
        <ecNumber evidence="8">1.6.5.-</ecNumber>
    </submittedName>
</protein>
<feature type="transmembrane region" description="Helical" evidence="7">
    <location>
        <begin position="133"/>
        <end position="153"/>
    </location>
</feature>
<feature type="transmembrane region" description="Helical" evidence="7">
    <location>
        <begin position="12"/>
        <end position="33"/>
    </location>
</feature>
<feature type="transmembrane region" description="Helical" evidence="7">
    <location>
        <begin position="73"/>
        <end position="90"/>
    </location>
</feature>
<dbReference type="AlphaFoldDB" id="D9PH08"/>